<evidence type="ECO:0000256" key="8">
    <source>
        <dbReference type="RuleBase" id="RU363032"/>
    </source>
</evidence>
<dbReference type="Pfam" id="PF00528">
    <property type="entry name" value="BPD_transp_1"/>
    <property type="match status" value="1"/>
</dbReference>
<evidence type="ECO:0000256" key="3">
    <source>
        <dbReference type="ARBA" id="ARBA00022475"/>
    </source>
</evidence>
<evidence type="ECO:0000256" key="2">
    <source>
        <dbReference type="ARBA" id="ARBA00022448"/>
    </source>
</evidence>
<feature type="transmembrane region" description="Helical" evidence="8">
    <location>
        <begin position="118"/>
        <end position="142"/>
    </location>
</feature>
<name>A0A928KSF6_9FIRM</name>
<keyword evidence="3" id="KW-1003">Cell membrane</keyword>
<feature type="transmembrane region" description="Helical" evidence="8">
    <location>
        <begin position="27"/>
        <end position="53"/>
    </location>
</feature>
<dbReference type="GO" id="GO:0005886">
    <property type="term" value="C:plasma membrane"/>
    <property type="evidence" value="ECO:0007669"/>
    <property type="project" value="UniProtKB-SubCell"/>
</dbReference>
<dbReference type="Gene3D" id="1.10.3720.10">
    <property type="entry name" value="MetI-like"/>
    <property type="match status" value="1"/>
</dbReference>
<dbReference type="CDD" id="cd06261">
    <property type="entry name" value="TM_PBP2"/>
    <property type="match status" value="1"/>
</dbReference>
<keyword evidence="6 8" id="KW-1133">Transmembrane helix</keyword>
<evidence type="ECO:0000313" key="10">
    <source>
        <dbReference type="EMBL" id="MBE6833857.1"/>
    </source>
</evidence>
<feature type="transmembrane region" description="Helical" evidence="8">
    <location>
        <begin position="83"/>
        <end position="106"/>
    </location>
</feature>
<dbReference type="SUPFAM" id="SSF161098">
    <property type="entry name" value="MetI-like"/>
    <property type="match status" value="1"/>
</dbReference>
<dbReference type="PANTHER" id="PTHR43357">
    <property type="entry name" value="INNER MEMBRANE ABC TRANSPORTER PERMEASE PROTEIN YDCV"/>
    <property type="match status" value="1"/>
</dbReference>
<feature type="domain" description="ABC transmembrane type-1" evidence="9">
    <location>
        <begin position="83"/>
        <end position="273"/>
    </location>
</feature>
<evidence type="ECO:0000313" key="11">
    <source>
        <dbReference type="Proteomes" id="UP000754750"/>
    </source>
</evidence>
<organism evidence="10 11">
    <name type="scientific">Faecalispora sporosphaeroides</name>
    <dbReference type="NCBI Taxonomy" id="1549"/>
    <lineage>
        <taxon>Bacteria</taxon>
        <taxon>Bacillati</taxon>
        <taxon>Bacillota</taxon>
        <taxon>Clostridia</taxon>
        <taxon>Eubacteriales</taxon>
        <taxon>Oscillospiraceae</taxon>
        <taxon>Faecalispora</taxon>
    </lineage>
</organism>
<dbReference type="Proteomes" id="UP000754750">
    <property type="component" value="Unassembled WGS sequence"/>
</dbReference>
<keyword evidence="4" id="KW-0997">Cell inner membrane</keyword>
<dbReference type="PROSITE" id="PS50928">
    <property type="entry name" value="ABC_TM1"/>
    <property type="match status" value="1"/>
</dbReference>
<feature type="transmembrane region" description="Helical" evidence="8">
    <location>
        <begin position="253"/>
        <end position="274"/>
    </location>
</feature>
<evidence type="ECO:0000256" key="6">
    <source>
        <dbReference type="ARBA" id="ARBA00022989"/>
    </source>
</evidence>
<proteinExistence type="inferred from homology"/>
<dbReference type="InterPro" id="IPR000515">
    <property type="entry name" value="MetI-like"/>
</dbReference>
<keyword evidence="7 8" id="KW-0472">Membrane</keyword>
<dbReference type="PANTHER" id="PTHR43357:SF4">
    <property type="entry name" value="INNER MEMBRANE ABC TRANSPORTER PERMEASE PROTEIN YDCV"/>
    <property type="match status" value="1"/>
</dbReference>
<comment type="subcellular location">
    <subcellularLocation>
        <location evidence="1">Cell inner membrane</location>
        <topology evidence="1">Multi-pass membrane protein</topology>
    </subcellularLocation>
    <subcellularLocation>
        <location evidence="8">Cell membrane</location>
        <topology evidence="8">Multi-pass membrane protein</topology>
    </subcellularLocation>
</comment>
<sequence length="289" mass="31780">MDWIKTGGSSDGRPISRKVKRDRWERAGFLAVSVFFLLYLAVPILATVLFSLAGKWTDTILPQSWSLNAYSVIFTSDEFYSSLFRTIFLCVVVAVLEVAVTIPAVFAIKIGSEGLGRLIQILSVIPIALPAVVLALGSVKFYGEVLPSLLGTPALLIGVQTAFGLPFVYWTILNAFQAIDVVELYNAARTLRCGALEFIVRIILPSLKKGIVIAGVIAFASTFDNFALQQLIVGASWETFAMYQYKYFTIDGHAVSALSVIGMLIIFIMSWVAGFQSKTKRERKEEDAL</sequence>
<evidence type="ECO:0000256" key="7">
    <source>
        <dbReference type="ARBA" id="ARBA00023136"/>
    </source>
</evidence>
<dbReference type="EMBL" id="SVNY01000004">
    <property type="protein sequence ID" value="MBE6833857.1"/>
    <property type="molecule type" value="Genomic_DNA"/>
</dbReference>
<evidence type="ECO:0000259" key="9">
    <source>
        <dbReference type="PROSITE" id="PS50928"/>
    </source>
</evidence>
<keyword evidence="2 8" id="KW-0813">Transport</keyword>
<dbReference type="RefSeq" id="WP_020073481.1">
    <property type="nucleotide sequence ID" value="NZ_SVNY01000004.1"/>
</dbReference>
<comment type="caution">
    <text evidence="10">The sequence shown here is derived from an EMBL/GenBank/DDBJ whole genome shotgun (WGS) entry which is preliminary data.</text>
</comment>
<evidence type="ECO:0000256" key="4">
    <source>
        <dbReference type="ARBA" id="ARBA00022519"/>
    </source>
</evidence>
<dbReference type="AlphaFoldDB" id="A0A928KSF6"/>
<feature type="transmembrane region" description="Helical" evidence="8">
    <location>
        <begin position="154"/>
        <end position="176"/>
    </location>
</feature>
<evidence type="ECO:0000256" key="1">
    <source>
        <dbReference type="ARBA" id="ARBA00004429"/>
    </source>
</evidence>
<accession>A0A928KSF6</accession>
<dbReference type="GO" id="GO:0055085">
    <property type="term" value="P:transmembrane transport"/>
    <property type="evidence" value="ECO:0007669"/>
    <property type="project" value="InterPro"/>
</dbReference>
<keyword evidence="5 8" id="KW-0812">Transmembrane</keyword>
<evidence type="ECO:0000256" key="5">
    <source>
        <dbReference type="ARBA" id="ARBA00022692"/>
    </source>
</evidence>
<reference evidence="10" key="1">
    <citation type="submission" date="2019-04" db="EMBL/GenBank/DDBJ databases">
        <title>Evolution of Biomass-Degrading Anaerobic Consortia Revealed by Metagenomics.</title>
        <authorList>
            <person name="Peng X."/>
        </authorList>
    </citation>
    <scope>NUCLEOTIDE SEQUENCE</scope>
    <source>
        <strain evidence="10">SIG551</strain>
    </source>
</reference>
<protein>
    <submittedName>
        <fullName evidence="10">ABC transporter permease subunit</fullName>
    </submittedName>
</protein>
<dbReference type="InterPro" id="IPR035906">
    <property type="entry name" value="MetI-like_sf"/>
</dbReference>
<comment type="similarity">
    <text evidence="8">Belongs to the binding-protein-dependent transport system permease family.</text>
</comment>
<feature type="transmembrane region" description="Helical" evidence="8">
    <location>
        <begin position="211"/>
        <end position="233"/>
    </location>
</feature>
<gene>
    <name evidence="10" type="ORF">E7512_09795</name>
</gene>